<proteinExistence type="predicted"/>
<sequence>MKRLFYFVLLFLAFQVAARAQSKNEKEVTAAVQVLSKAMLDGNRAQLEASASDNLTYGHSSGKMEDKAAFVESLASGKSDFVTLDLTEQTVKVVGSTALVRHKLNARTNDNGVAGTTSLGVLQVWQKEKGTWKLIARQAFKLAAPTP</sequence>
<evidence type="ECO:0000256" key="1">
    <source>
        <dbReference type="SAM" id="SignalP"/>
    </source>
</evidence>
<comment type="caution">
    <text evidence="3">The sequence shown here is derived from an EMBL/GenBank/DDBJ whole genome shotgun (WGS) entry which is preliminary data.</text>
</comment>
<dbReference type="InterPro" id="IPR032710">
    <property type="entry name" value="NTF2-like_dom_sf"/>
</dbReference>
<evidence type="ECO:0000313" key="4">
    <source>
        <dbReference type="Proteomes" id="UP000451233"/>
    </source>
</evidence>
<dbReference type="AlphaFoldDB" id="A0A7K1XXH8"/>
<feature type="chain" id="PRO_5029858865" evidence="1">
    <location>
        <begin position="21"/>
        <end position="147"/>
    </location>
</feature>
<reference evidence="3 4" key="1">
    <citation type="submission" date="2019-11" db="EMBL/GenBank/DDBJ databases">
        <title>Pedobacter sp. HMF7056 Genome sequencing and assembly.</title>
        <authorList>
            <person name="Kang H."/>
            <person name="Kim H."/>
            <person name="Joh K."/>
        </authorList>
    </citation>
    <scope>NUCLEOTIDE SEQUENCE [LARGE SCALE GENOMIC DNA]</scope>
    <source>
        <strain evidence="3 4">HMF7056</strain>
    </source>
</reference>
<keyword evidence="4" id="KW-1185">Reference proteome</keyword>
<dbReference type="InterPro" id="IPR027843">
    <property type="entry name" value="DUF4440"/>
</dbReference>
<evidence type="ECO:0000313" key="3">
    <source>
        <dbReference type="EMBL" id="MXV15700.1"/>
    </source>
</evidence>
<gene>
    <name evidence="3" type="ORF">GS398_10330</name>
</gene>
<feature type="domain" description="DUF4440" evidence="2">
    <location>
        <begin position="29"/>
        <end position="134"/>
    </location>
</feature>
<keyword evidence="1" id="KW-0732">Signal</keyword>
<evidence type="ECO:0000259" key="2">
    <source>
        <dbReference type="Pfam" id="PF14534"/>
    </source>
</evidence>
<feature type="signal peptide" evidence="1">
    <location>
        <begin position="1"/>
        <end position="20"/>
    </location>
</feature>
<dbReference type="Proteomes" id="UP000451233">
    <property type="component" value="Unassembled WGS sequence"/>
</dbReference>
<dbReference type="Gene3D" id="3.10.450.50">
    <property type="match status" value="1"/>
</dbReference>
<organism evidence="3 4">
    <name type="scientific">Hufsiella ginkgonis</name>
    <dbReference type="NCBI Taxonomy" id="2695274"/>
    <lineage>
        <taxon>Bacteria</taxon>
        <taxon>Pseudomonadati</taxon>
        <taxon>Bacteroidota</taxon>
        <taxon>Sphingobacteriia</taxon>
        <taxon>Sphingobacteriales</taxon>
        <taxon>Sphingobacteriaceae</taxon>
        <taxon>Hufsiella</taxon>
    </lineage>
</organism>
<name>A0A7K1XXH8_9SPHI</name>
<protein>
    <submittedName>
        <fullName evidence="3">DUF4440 domain-containing protein</fullName>
    </submittedName>
</protein>
<accession>A0A7K1XXH8</accession>
<dbReference type="SUPFAM" id="SSF54427">
    <property type="entry name" value="NTF2-like"/>
    <property type="match status" value="1"/>
</dbReference>
<dbReference type="EMBL" id="WVHS01000002">
    <property type="protein sequence ID" value="MXV15700.1"/>
    <property type="molecule type" value="Genomic_DNA"/>
</dbReference>
<dbReference type="RefSeq" id="WP_160906677.1">
    <property type="nucleotide sequence ID" value="NZ_WVHS01000002.1"/>
</dbReference>
<dbReference type="Pfam" id="PF14534">
    <property type="entry name" value="DUF4440"/>
    <property type="match status" value="1"/>
</dbReference>